<evidence type="ECO:0000313" key="5">
    <source>
        <dbReference type="Proteomes" id="UP001454036"/>
    </source>
</evidence>
<gene>
    <name evidence="4" type="ORF">LIER_15975</name>
</gene>
<sequence length="434" mass="50438">MELLLSSMFSDQYLDFPCPKVEKMCQWLMFDEQEKDEPSQTITEDSSGNSEMDYNEQSIIYHLFKAYSEAIENGYGDLKEVIAKSILEKINPLGDAIERVTFWKFQTQENTSGTYLKAESNQNIEIAFNAFYLSFPYGRFAHFTANAAILESIPNEGVNIVHVVDFDMGDGVQWAPFLEAMSNKGISLRFTSIKFDKQRNFDTPWNSEETKRRLYKHAETCGATLVQIDEMNMEDLIIELKRVKKRGCRNEWTVFNCMISLPHMVGRRRRRKSQAMKFLASAKAFLANYVPRRGIIIIGDGEAHDISNNICSNFDAFFNNRLNHYEVVLESMEKTFPVKLREARILMETLFVAPHICSDSWFEDWKEMKEIQEKFGDDYGLMEACKFSMENIDEARGLVNEENSLFMVRVEGEMDNEMVLEWRGIPLVRISIWT</sequence>
<dbReference type="EMBL" id="BAABME010003524">
    <property type="protein sequence ID" value="GAA0159120.1"/>
    <property type="molecule type" value="Genomic_DNA"/>
</dbReference>
<feature type="short sequence motif" description="VHIID" evidence="3">
    <location>
        <begin position="161"/>
        <end position="165"/>
    </location>
</feature>
<dbReference type="Proteomes" id="UP001454036">
    <property type="component" value="Unassembled WGS sequence"/>
</dbReference>
<keyword evidence="5" id="KW-1185">Reference proteome</keyword>
<organism evidence="4 5">
    <name type="scientific">Lithospermum erythrorhizon</name>
    <name type="common">Purple gromwell</name>
    <name type="synonym">Lithospermum officinale var. erythrorhizon</name>
    <dbReference type="NCBI Taxonomy" id="34254"/>
    <lineage>
        <taxon>Eukaryota</taxon>
        <taxon>Viridiplantae</taxon>
        <taxon>Streptophyta</taxon>
        <taxon>Embryophyta</taxon>
        <taxon>Tracheophyta</taxon>
        <taxon>Spermatophyta</taxon>
        <taxon>Magnoliopsida</taxon>
        <taxon>eudicotyledons</taxon>
        <taxon>Gunneridae</taxon>
        <taxon>Pentapetalae</taxon>
        <taxon>asterids</taxon>
        <taxon>lamiids</taxon>
        <taxon>Boraginales</taxon>
        <taxon>Boraginaceae</taxon>
        <taxon>Boraginoideae</taxon>
        <taxon>Lithospermeae</taxon>
        <taxon>Lithospermum</taxon>
    </lineage>
</organism>
<evidence type="ECO:0000256" key="2">
    <source>
        <dbReference type="ARBA" id="ARBA00023163"/>
    </source>
</evidence>
<evidence type="ECO:0000313" key="4">
    <source>
        <dbReference type="EMBL" id="GAA0159120.1"/>
    </source>
</evidence>
<dbReference type="AlphaFoldDB" id="A0AAV3Q6H6"/>
<evidence type="ECO:0000256" key="3">
    <source>
        <dbReference type="PROSITE-ProRule" id="PRU01191"/>
    </source>
</evidence>
<evidence type="ECO:0000256" key="1">
    <source>
        <dbReference type="ARBA" id="ARBA00023015"/>
    </source>
</evidence>
<comment type="caution">
    <text evidence="3">Lacks conserved residue(s) required for the propagation of feature annotation.</text>
</comment>
<protein>
    <submittedName>
        <fullName evidence="4">Uncharacterized protein</fullName>
    </submittedName>
</protein>
<dbReference type="InterPro" id="IPR005202">
    <property type="entry name" value="TF_GRAS"/>
</dbReference>
<keyword evidence="1" id="KW-0805">Transcription regulation</keyword>
<feature type="region of interest" description="SAW" evidence="3">
    <location>
        <begin position="358"/>
        <end position="434"/>
    </location>
</feature>
<comment type="caution">
    <text evidence="4">The sequence shown here is derived from an EMBL/GenBank/DDBJ whole genome shotgun (WGS) entry which is preliminary data.</text>
</comment>
<reference evidence="4 5" key="1">
    <citation type="submission" date="2024-01" db="EMBL/GenBank/DDBJ databases">
        <title>The complete chloroplast genome sequence of Lithospermum erythrorhizon: insights into the phylogenetic relationship among Boraginaceae species and the maternal lineages of purple gromwells.</title>
        <authorList>
            <person name="Okada T."/>
            <person name="Watanabe K."/>
        </authorList>
    </citation>
    <scope>NUCLEOTIDE SEQUENCE [LARGE SCALE GENOMIC DNA]</scope>
</reference>
<dbReference type="Pfam" id="PF03514">
    <property type="entry name" value="GRAS"/>
    <property type="match status" value="1"/>
</dbReference>
<dbReference type="PANTHER" id="PTHR31636">
    <property type="entry name" value="OSJNBA0084A10.13 PROTEIN-RELATED"/>
    <property type="match status" value="1"/>
</dbReference>
<name>A0AAV3Q6H6_LITER</name>
<keyword evidence="2" id="KW-0804">Transcription</keyword>
<proteinExistence type="inferred from homology"/>
<accession>A0AAV3Q6H6</accession>
<comment type="similarity">
    <text evidence="3">Belongs to the GRAS family.</text>
</comment>
<dbReference type="PROSITE" id="PS50985">
    <property type="entry name" value="GRAS"/>
    <property type="match status" value="1"/>
</dbReference>